<dbReference type="AlphaFoldDB" id="A0A4S8S7N0"/>
<evidence type="ECO:0000313" key="1">
    <source>
        <dbReference type="EMBL" id="THV66236.1"/>
    </source>
</evidence>
<organism evidence="1 2">
    <name type="scientific">Aureobasidium pullulans</name>
    <name type="common">Black yeast</name>
    <name type="synonym">Pullularia pullulans</name>
    <dbReference type="NCBI Taxonomy" id="5580"/>
    <lineage>
        <taxon>Eukaryota</taxon>
        <taxon>Fungi</taxon>
        <taxon>Dikarya</taxon>
        <taxon>Ascomycota</taxon>
        <taxon>Pezizomycotina</taxon>
        <taxon>Dothideomycetes</taxon>
        <taxon>Dothideomycetidae</taxon>
        <taxon>Dothideales</taxon>
        <taxon>Saccotheciaceae</taxon>
        <taxon>Aureobasidium</taxon>
    </lineage>
</organism>
<evidence type="ECO:0000313" key="2">
    <source>
        <dbReference type="Proteomes" id="UP000304951"/>
    </source>
</evidence>
<gene>
    <name evidence="1" type="ORF">D6D28_08511</name>
</gene>
<name>A0A4S8S7N0_AURPU</name>
<dbReference type="SUPFAM" id="SSF51430">
    <property type="entry name" value="NAD(P)-linked oxidoreductase"/>
    <property type="match status" value="1"/>
</dbReference>
<reference evidence="1 2" key="1">
    <citation type="submission" date="2018-10" db="EMBL/GenBank/DDBJ databases">
        <title>Fifty Aureobasidium pullulans genomes reveal a recombining polyextremotolerant generalist.</title>
        <authorList>
            <person name="Gostincar C."/>
            <person name="Turk M."/>
            <person name="Zajc J."/>
            <person name="Gunde-Cimerman N."/>
        </authorList>
    </citation>
    <scope>NUCLEOTIDE SEQUENCE [LARGE SCALE GENOMIC DNA]</scope>
    <source>
        <strain evidence="1 2">EXF-11900</strain>
    </source>
</reference>
<proteinExistence type="predicted"/>
<dbReference type="Proteomes" id="UP000304951">
    <property type="component" value="Unassembled WGS sequence"/>
</dbReference>
<dbReference type="InterPro" id="IPR036812">
    <property type="entry name" value="NAD(P)_OxRdtase_dom_sf"/>
</dbReference>
<dbReference type="EMBL" id="QZAF01000550">
    <property type="protein sequence ID" value="THV66236.1"/>
    <property type="molecule type" value="Genomic_DNA"/>
</dbReference>
<comment type="caution">
    <text evidence="1">The sequence shown here is derived from an EMBL/GenBank/DDBJ whole genome shotgun (WGS) entry which is preliminary data.</text>
</comment>
<sequence>MPLTQTPWDNGHCRVLNEDLRRAAFTFKILTEPAKELEKRRSDVVKSEKVRHIGASSIRAHQSLQYKYTACANGWTKFISIQNLYDDIYRNEERQRFTLPAKSPVWEVSSGVPSH</sequence>
<protein>
    <submittedName>
        <fullName evidence="1">Uncharacterized protein</fullName>
    </submittedName>
</protein>
<accession>A0A4S8S7N0</accession>
<dbReference type="Gene3D" id="3.20.20.100">
    <property type="entry name" value="NADP-dependent oxidoreductase domain"/>
    <property type="match status" value="1"/>
</dbReference>